<evidence type="ECO:0000256" key="8">
    <source>
        <dbReference type="ARBA" id="ARBA00023002"/>
    </source>
</evidence>
<dbReference type="OrthoDB" id="9803580at2"/>
<evidence type="ECO:0000259" key="14">
    <source>
        <dbReference type="Pfam" id="PF02882"/>
    </source>
</evidence>
<dbReference type="EMBL" id="AXUN02000223">
    <property type="protein sequence ID" value="ETA79202.1"/>
    <property type="molecule type" value="Genomic_DNA"/>
</dbReference>
<evidence type="ECO:0000256" key="1">
    <source>
        <dbReference type="ARBA" id="ARBA00004777"/>
    </source>
</evidence>
<evidence type="ECO:0000256" key="6">
    <source>
        <dbReference type="ARBA" id="ARBA00022801"/>
    </source>
</evidence>
<evidence type="ECO:0000259" key="13">
    <source>
        <dbReference type="Pfam" id="PF00763"/>
    </source>
</evidence>
<evidence type="ECO:0000256" key="11">
    <source>
        <dbReference type="ARBA" id="ARBA00023268"/>
    </source>
</evidence>
<dbReference type="GO" id="GO:0005829">
    <property type="term" value="C:cytosol"/>
    <property type="evidence" value="ECO:0007669"/>
    <property type="project" value="TreeGrafter"/>
</dbReference>
<feature type="binding site" evidence="12">
    <location>
        <begin position="165"/>
        <end position="167"/>
    </location>
    <ligand>
        <name>NADP(+)</name>
        <dbReference type="ChEBI" id="CHEBI:58349"/>
    </ligand>
</feature>
<evidence type="ECO:0000313" key="15">
    <source>
        <dbReference type="EMBL" id="ETA79202.1"/>
    </source>
</evidence>
<evidence type="ECO:0000256" key="7">
    <source>
        <dbReference type="ARBA" id="ARBA00022857"/>
    </source>
</evidence>
<dbReference type="FunFam" id="3.40.50.10860:FF:000005">
    <property type="entry name" value="C-1-tetrahydrofolate synthase, cytoplasmic, putative"/>
    <property type="match status" value="1"/>
</dbReference>
<dbReference type="GO" id="GO:0006164">
    <property type="term" value="P:purine nucleotide biosynthetic process"/>
    <property type="evidence" value="ECO:0007669"/>
    <property type="project" value="UniProtKB-KW"/>
</dbReference>
<comment type="pathway">
    <text evidence="1 12">One-carbon metabolism; tetrahydrofolate interconversion.</text>
</comment>
<comment type="catalytic activity">
    <reaction evidence="12">
        <text>(6R)-5,10-methylene-5,6,7,8-tetrahydrofolate + NADP(+) = (6R)-5,10-methenyltetrahydrofolate + NADPH</text>
        <dbReference type="Rhea" id="RHEA:22812"/>
        <dbReference type="ChEBI" id="CHEBI:15636"/>
        <dbReference type="ChEBI" id="CHEBI:57455"/>
        <dbReference type="ChEBI" id="CHEBI:57783"/>
        <dbReference type="ChEBI" id="CHEBI:58349"/>
        <dbReference type="EC" id="1.5.1.5"/>
    </reaction>
</comment>
<dbReference type="Pfam" id="PF02882">
    <property type="entry name" value="THF_DHG_CYH_C"/>
    <property type="match status" value="1"/>
</dbReference>
<dbReference type="SUPFAM" id="SSF51735">
    <property type="entry name" value="NAD(P)-binding Rossmann-fold domains"/>
    <property type="match status" value="1"/>
</dbReference>
<dbReference type="PRINTS" id="PR00085">
    <property type="entry name" value="THFDHDRGNASE"/>
</dbReference>
<dbReference type="InterPro" id="IPR036291">
    <property type="entry name" value="NAD(P)-bd_dom_sf"/>
</dbReference>
<dbReference type="GO" id="GO:0035999">
    <property type="term" value="P:tetrahydrofolate interconversion"/>
    <property type="evidence" value="ECO:0007669"/>
    <property type="project" value="UniProtKB-UniRule"/>
</dbReference>
<evidence type="ECO:0000256" key="12">
    <source>
        <dbReference type="HAMAP-Rule" id="MF_01576"/>
    </source>
</evidence>
<dbReference type="EC" id="1.5.1.5" evidence="12"/>
<comment type="function">
    <text evidence="12">Catalyzes the oxidation of 5,10-methylenetetrahydrofolate to 5,10-methenyltetrahydrofolate and then the hydrolysis of 5,10-methenyltetrahydrofolate to 10-formyltetrahydrofolate.</text>
</comment>
<dbReference type="PATRIC" id="fig|994573.3.peg.3526"/>
<dbReference type="SUPFAM" id="SSF53223">
    <property type="entry name" value="Aminoacid dehydrogenase-like, N-terminal domain"/>
    <property type="match status" value="1"/>
</dbReference>
<reference evidence="15 16" key="1">
    <citation type="journal article" date="2014" name="Genome Announc.">
        <title>Genome Sequence of Youngiibacter fragilis, the Type Strain of the Genus Youngiibacter.</title>
        <authorList>
            <person name="Wawrik C.B."/>
            <person name="Callaghan A.V."/>
            <person name="Stamps B.W."/>
            <person name="Wawrik B."/>
        </authorList>
    </citation>
    <scope>NUCLEOTIDE SEQUENCE [LARGE SCALE GENOMIC DNA]</scope>
    <source>
        <strain evidence="15 16">232.1</strain>
    </source>
</reference>
<dbReference type="GO" id="GO:0004488">
    <property type="term" value="F:methylenetetrahydrofolate dehydrogenase (NADP+) activity"/>
    <property type="evidence" value="ECO:0007669"/>
    <property type="project" value="UniProtKB-UniRule"/>
</dbReference>
<accession>V7I2H4</accession>
<dbReference type="Gene3D" id="3.40.50.10860">
    <property type="entry name" value="Leucine Dehydrogenase, chain A, domain 1"/>
    <property type="match status" value="1"/>
</dbReference>
<dbReference type="GO" id="GO:0000105">
    <property type="term" value="P:L-histidine biosynthetic process"/>
    <property type="evidence" value="ECO:0007669"/>
    <property type="project" value="UniProtKB-KW"/>
</dbReference>
<dbReference type="GO" id="GO:0009086">
    <property type="term" value="P:methionine biosynthetic process"/>
    <property type="evidence" value="ECO:0007669"/>
    <property type="project" value="UniProtKB-KW"/>
</dbReference>
<dbReference type="InterPro" id="IPR000672">
    <property type="entry name" value="THF_DH/CycHdrlase"/>
</dbReference>
<dbReference type="UniPathway" id="UPA00193"/>
<keyword evidence="5 12" id="KW-0658">Purine biosynthesis</keyword>
<feature type="domain" description="Tetrahydrofolate dehydrogenase/cyclohydrolase NAD(P)-binding" evidence="14">
    <location>
        <begin position="139"/>
        <end position="279"/>
    </location>
</feature>
<dbReference type="AlphaFoldDB" id="V7I2H4"/>
<dbReference type="PANTHER" id="PTHR48099:SF5">
    <property type="entry name" value="C-1-TETRAHYDROFOLATE SYNTHASE, CYTOPLASMIC"/>
    <property type="match status" value="1"/>
</dbReference>
<comment type="caution">
    <text evidence="12">Lacks conserved residue(s) required for the propagation of feature annotation.</text>
</comment>
<keyword evidence="10 12" id="KW-0486">Methionine biosynthesis</keyword>
<keyword evidence="4 12" id="KW-0028">Amino-acid biosynthesis</keyword>
<sequence length="281" mass="29964">MTEIIDVKSIAQRVREDLKVRVAVLRDRGKGIPTLATILVGNDPGSEYYMASQKKACDSIGAEMLKLVLPEDTSEEELLRTIRDLNDDGSVHGIMVLLPLPKGISEGKVAMAIDPSKDVDGVNPVNIGLVASTSGGVAPCTPESVLEILKASLKELKGLHAVIVGRSNIVGKPIIQLLLREHMTVTVCHSRTSDLKEVTRSGDVVVAAVGKPLMVDDTYIREGACVIDVGTSEFEGRITGDVDLEKIMGKASMATKVPGGVGMLTTVLLMRNLVECAEKVL</sequence>
<proteinExistence type="inferred from homology"/>
<dbReference type="CDD" id="cd01080">
    <property type="entry name" value="NAD_bind_m-THF_DH_Cyclohyd"/>
    <property type="match status" value="1"/>
</dbReference>
<evidence type="ECO:0000256" key="9">
    <source>
        <dbReference type="ARBA" id="ARBA00023102"/>
    </source>
</evidence>
<comment type="subunit">
    <text evidence="2 12">Homodimer.</text>
</comment>
<dbReference type="GO" id="GO:0004477">
    <property type="term" value="F:methenyltetrahydrofolate cyclohydrolase activity"/>
    <property type="evidence" value="ECO:0007669"/>
    <property type="project" value="UniProtKB-UniRule"/>
</dbReference>
<keyword evidence="7 12" id="KW-0521">NADP</keyword>
<dbReference type="STRING" id="994573.T472_0218545"/>
<dbReference type="RefSeq" id="WP_023388278.1">
    <property type="nucleotide sequence ID" value="NZ_AXUN02000223.1"/>
</dbReference>
<feature type="binding site" evidence="12">
    <location>
        <position position="231"/>
    </location>
    <ligand>
        <name>NADP(+)</name>
        <dbReference type="ChEBI" id="CHEBI:58349"/>
    </ligand>
</feature>
<comment type="catalytic activity">
    <reaction evidence="12">
        <text>(6R)-5,10-methenyltetrahydrofolate + H2O = (6R)-10-formyltetrahydrofolate + H(+)</text>
        <dbReference type="Rhea" id="RHEA:23700"/>
        <dbReference type="ChEBI" id="CHEBI:15377"/>
        <dbReference type="ChEBI" id="CHEBI:15378"/>
        <dbReference type="ChEBI" id="CHEBI:57455"/>
        <dbReference type="ChEBI" id="CHEBI:195366"/>
        <dbReference type="EC" id="3.5.4.9"/>
    </reaction>
</comment>
<keyword evidence="16" id="KW-1185">Reference proteome</keyword>
<organism evidence="15 16">
    <name type="scientific">Youngiibacter fragilis 232.1</name>
    <dbReference type="NCBI Taxonomy" id="994573"/>
    <lineage>
        <taxon>Bacteria</taxon>
        <taxon>Bacillati</taxon>
        <taxon>Bacillota</taxon>
        <taxon>Clostridia</taxon>
        <taxon>Eubacteriales</taxon>
        <taxon>Clostridiaceae</taxon>
        <taxon>Youngiibacter</taxon>
    </lineage>
</organism>
<gene>
    <name evidence="12" type="primary">folD</name>
    <name evidence="15" type="ORF">T472_0218545</name>
</gene>
<dbReference type="InterPro" id="IPR020631">
    <property type="entry name" value="THF_DH/CycHdrlase_NAD-bd_dom"/>
</dbReference>
<evidence type="ECO:0000256" key="3">
    <source>
        <dbReference type="ARBA" id="ARBA00022563"/>
    </source>
</evidence>
<keyword evidence="8 12" id="KW-0560">Oxidoreductase</keyword>
<dbReference type="InterPro" id="IPR020630">
    <property type="entry name" value="THF_DH/CycHdrlase_cat_dom"/>
</dbReference>
<evidence type="ECO:0000256" key="2">
    <source>
        <dbReference type="ARBA" id="ARBA00011738"/>
    </source>
</evidence>
<comment type="similarity">
    <text evidence="12">Belongs to the tetrahydrofolate dehydrogenase/cyclohydrolase family.</text>
</comment>
<dbReference type="PANTHER" id="PTHR48099">
    <property type="entry name" value="C-1-TETRAHYDROFOLATE SYNTHASE, CYTOPLASMIC-RELATED"/>
    <property type="match status" value="1"/>
</dbReference>
<evidence type="ECO:0000256" key="4">
    <source>
        <dbReference type="ARBA" id="ARBA00022605"/>
    </source>
</evidence>
<comment type="caution">
    <text evidence="15">The sequence shown here is derived from an EMBL/GenBank/DDBJ whole genome shotgun (WGS) entry which is preliminary data.</text>
</comment>
<keyword evidence="9 12" id="KW-0368">Histidine biosynthesis</keyword>
<evidence type="ECO:0000256" key="10">
    <source>
        <dbReference type="ARBA" id="ARBA00023167"/>
    </source>
</evidence>
<keyword evidence="6 12" id="KW-0378">Hydrolase</keyword>
<dbReference type="HAMAP" id="MF_01576">
    <property type="entry name" value="THF_DHG_CYH"/>
    <property type="match status" value="1"/>
</dbReference>
<protein>
    <recommendedName>
        <fullName evidence="12">Bifunctional protein FolD</fullName>
    </recommendedName>
    <domain>
        <recommendedName>
            <fullName evidence="12">Methylenetetrahydrofolate dehydrogenase</fullName>
            <ecNumber evidence="12">1.5.1.5</ecNumber>
        </recommendedName>
    </domain>
    <domain>
        <recommendedName>
            <fullName evidence="12">Methenyltetrahydrofolate cyclohydrolase</fullName>
            <ecNumber evidence="12">3.5.4.9</ecNumber>
        </recommendedName>
    </domain>
</protein>
<keyword evidence="3 12" id="KW-0554">One-carbon metabolism</keyword>
<feature type="domain" description="Tetrahydrofolate dehydrogenase/cyclohydrolase catalytic" evidence="13">
    <location>
        <begin position="5"/>
        <end position="120"/>
    </location>
</feature>
<evidence type="ECO:0000313" key="16">
    <source>
        <dbReference type="Proteomes" id="UP000017747"/>
    </source>
</evidence>
<name>V7I2H4_9CLOT</name>
<dbReference type="InterPro" id="IPR046346">
    <property type="entry name" value="Aminoacid_DH-like_N_sf"/>
</dbReference>
<keyword evidence="11 12" id="KW-0511">Multifunctional enzyme</keyword>
<dbReference type="Pfam" id="PF00763">
    <property type="entry name" value="THF_DHG_CYH"/>
    <property type="match status" value="1"/>
</dbReference>
<dbReference type="eggNOG" id="COG0190">
    <property type="taxonomic scope" value="Bacteria"/>
</dbReference>
<dbReference type="Proteomes" id="UP000017747">
    <property type="component" value="Unassembled WGS sequence"/>
</dbReference>
<dbReference type="Gene3D" id="3.40.50.720">
    <property type="entry name" value="NAD(P)-binding Rossmann-like Domain"/>
    <property type="match status" value="1"/>
</dbReference>
<dbReference type="EC" id="3.5.4.9" evidence="12"/>
<evidence type="ECO:0000256" key="5">
    <source>
        <dbReference type="ARBA" id="ARBA00022755"/>
    </source>
</evidence>